<gene>
    <name evidence="2" type="ORF">METZ01_LOCUS388384</name>
</gene>
<accession>A0A382UMV4</accession>
<evidence type="ECO:0000313" key="2">
    <source>
        <dbReference type="EMBL" id="SVD35530.1"/>
    </source>
</evidence>
<dbReference type="EMBL" id="UINC01145415">
    <property type="protein sequence ID" value="SVD35530.1"/>
    <property type="molecule type" value="Genomic_DNA"/>
</dbReference>
<organism evidence="2">
    <name type="scientific">marine metagenome</name>
    <dbReference type="NCBI Taxonomy" id="408172"/>
    <lineage>
        <taxon>unclassified sequences</taxon>
        <taxon>metagenomes</taxon>
        <taxon>ecological metagenomes</taxon>
    </lineage>
</organism>
<proteinExistence type="predicted"/>
<dbReference type="AlphaFoldDB" id="A0A382UMV4"/>
<name>A0A382UMV4_9ZZZZ</name>
<feature type="region of interest" description="Disordered" evidence="1">
    <location>
        <begin position="87"/>
        <end position="111"/>
    </location>
</feature>
<protein>
    <submittedName>
        <fullName evidence="2">Uncharacterized protein</fullName>
    </submittedName>
</protein>
<sequence>MNRACYHRIIRKYDSHCVSRVFDIPIGNIESPANGSFAAPTTFKKRPVLLGFGTEFMALPKETRQTPSPRTPHRHLQNRFAKCRQISTTSKITKDKSPSSSLRKLKRLDGI</sequence>
<reference evidence="2" key="1">
    <citation type="submission" date="2018-05" db="EMBL/GenBank/DDBJ databases">
        <authorList>
            <person name="Lanie J.A."/>
            <person name="Ng W.-L."/>
            <person name="Kazmierczak K.M."/>
            <person name="Andrzejewski T.M."/>
            <person name="Davidsen T.M."/>
            <person name="Wayne K.J."/>
            <person name="Tettelin H."/>
            <person name="Glass J.I."/>
            <person name="Rusch D."/>
            <person name="Podicherti R."/>
            <person name="Tsui H.-C.T."/>
            <person name="Winkler M.E."/>
        </authorList>
    </citation>
    <scope>NUCLEOTIDE SEQUENCE</scope>
</reference>
<evidence type="ECO:0000256" key="1">
    <source>
        <dbReference type="SAM" id="MobiDB-lite"/>
    </source>
</evidence>